<dbReference type="NCBIfam" id="NF003661">
    <property type="entry name" value="PRK05291.1-3"/>
    <property type="match status" value="1"/>
</dbReference>
<keyword evidence="6" id="KW-0460">Magnesium</keyword>
<dbReference type="InterPro" id="IPR006073">
    <property type="entry name" value="GTP-bd"/>
</dbReference>
<keyword evidence="4 6" id="KW-0630">Potassium</keyword>
<dbReference type="Pfam" id="PF10396">
    <property type="entry name" value="TrmE_N"/>
    <property type="match status" value="1"/>
</dbReference>
<protein>
    <recommendedName>
        <fullName evidence="6">tRNA modification GTPase MnmE</fullName>
        <ecNumber evidence="6">3.6.-.-</ecNumber>
    </recommendedName>
</protein>
<comment type="subcellular location">
    <subcellularLocation>
        <location evidence="6">Cytoplasm</location>
    </subcellularLocation>
</comment>
<keyword evidence="2 6" id="KW-0819">tRNA processing</keyword>
<evidence type="ECO:0000256" key="3">
    <source>
        <dbReference type="ARBA" id="ARBA00022741"/>
    </source>
</evidence>
<dbReference type="GO" id="GO:0016787">
    <property type="term" value="F:hydrolase activity"/>
    <property type="evidence" value="ECO:0007669"/>
    <property type="project" value="UniProtKB-KW"/>
</dbReference>
<feature type="binding site" evidence="6">
    <location>
        <begin position="229"/>
        <end position="234"/>
    </location>
    <ligand>
        <name>GTP</name>
        <dbReference type="ChEBI" id="CHEBI:37565"/>
    </ligand>
</feature>
<dbReference type="InterPro" id="IPR031168">
    <property type="entry name" value="G_TrmE"/>
</dbReference>
<feature type="domain" description="TrmE-type G" evidence="8">
    <location>
        <begin position="219"/>
        <end position="382"/>
    </location>
</feature>
<feature type="binding site" evidence="6">
    <location>
        <position position="254"/>
    </location>
    <ligand>
        <name>Mg(2+)</name>
        <dbReference type="ChEBI" id="CHEBI:18420"/>
    </ligand>
</feature>
<gene>
    <name evidence="6 9" type="primary">mnmE</name>
    <name evidence="6" type="synonym">trmE</name>
    <name evidence="9" type="ORF">ACFL2Z_01155</name>
</gene>
<evidence type="ECO:0000256" key="7">
    <source>
        <dbReference type="RuleBase" id="RU003313"/>
    </source>
</evidence>
<dbReference type="Pfam" id="PF12631">
    <property type="entry name" value="MnmE_helical"/>
    <property type="match status" value="1"/>
</dbReference>
<dbReference type="EMBL" id="JBHPEI010000010">
    <property type="protein sequence ID" value="MFC1799507.1"/>
    <property type="molecule type" value="Genomic_DNA"/>
</dbReference>
<dbReference type="CDD" id="cd14858">
    <property type="entry name" value="TrmE_N"/>
    <property type="match status" value="1"/>
</dbReference>
<comment type="caution">
    <text evidence="9">The sequence shown here is derived from an EMBL/GenBank/DDBJ whole genome shotgun (WGS) entry which is preliminary data.</text>
</comment>
<dbReference type="CDD" id="cd04164">
    <property type="entry name" value="trmE"/>
    <property type="match status" value="1"/>
</dbReference>
<keyword evidence="5 6" id="KW-0342">GTP-binding</keyword>
<dbReference type="InterPro" id="IPR004520">
    <property type="entry name" value="GTPase_MnmE"/>
</dbReference>
<feature type="binding site" evidence="6">
    <location>
        <position position="123"/>
    </location>
    <ligand>
        <name>(6S)-5-formyl-5,6,7,8-tetrahydrofolate</name>
        <dbReference type="ChEBI" id="CHEBI:57457"/>
    </ligand>
</feature>
<dbReference type="PANTHER" id="PTHR42714">
    <property type="entry name" value="TRNA MODIFICATION GTPASE GTPBP3"/>
    <property type="match status" value="1"/>
</dbReference>
<evidence type="ECO:0000256" key="2">
    <source>
        <dbReference type="ARBA" id="ARBA00022694"/>
    </source>
</evidence>
<proteinExistence type="inferred from homology"/>
<dbReference type="SUPFAM" id="SSF116878">
    <property type="entry name" value="TrmE connector domain"/>
    <property type="match status" value="1"/>
</dbReference>
<keyword evidence="6" id="KW-0479">Metal-binding</keyword>
<comment type="cofactor">
    <cofactor evidence="6">
        <name>K(+)</name>
        <dbReference type="ChEBI" id="CHEBI:29103"/>
    </cofactor>
    <text evidence="6">Binds 1 potassium ion per subunit.</text>
</comment>
<dbReference type="Gene3D" id="1.20.120.430">
    <property type="entry name" value="tRNA modification GTPase MnmE domain 2"/>
    <property type="match status" value="1"/>
</dbReference>
<dbReference type="Gene3D" id="3.30.1360.120">
    <property type="entry name" value="Probable tRNA modification gtpase trme, domain 1"/>
    <property type="match status" value="1"/>
</dbReference>
<evidence type="ECO:0000259" key="8">
    <source>
        <dbReference type="PROSITE" id="PS51709"/>
    </source>
</evidence>
<dbReference type="Proteomes" id="UP001594288">
    <property type="component" value="Unassembled WGS sequence"/>
</dbReference>
<comment type="similarity">
    <text evidence="1 6 7">Belongs to the TRAFAC class TrmE-Era-EngA-EngB-Septin-like GTPase superfamily. TrmE GTPase family.</text>
</comment>
<evidence type="ECO:0000313" key="9">
    <source>
        <dbReference type="EMBL" id="MFC1799507.1"/>
    </source>
</evidence>
<dbReference type="InterPro" id="IPR005225">
    <property type="entry name" value="Small_GTP-bd"/>
</dbReference>
<feature type="binding site" evidence="6">
    <location>
        <position position="233"/>
    </location>
    <ligand>
        <name>Mg(2+)</name>
        <dbReference type="ChEBI" id="CHEBI:18420"/>
    </ligand>
</feature>
<reference evidence="9 10" key="1">
    <citation type="submission" date="2024-09" db="EMBL/GenBank/DDBJ databases">
        <authorList>
            <person name="D'Angelo T."/>
        </authorList>
    </citation>
    <scope>NUCLEOTIDE SEQUENCE [LARGE SCALE GENOMIC DNA]</scope>
    <source>
        <strain evidence="9">SAG AM-311-F02</strain>
    </source>
</reference>
<dbReference type="InterPro" id="IPR027417">
    <property type="entry name" value="P-loop_NTPase"/>
</dbReference>
<evidence type="ECO:0000256" key="5">
    <source>
        <dbReference type="ARBA" id="ARBA00023134"/>
    </source>
</evidence>
<dbReference type="Gene3D" id="3.40.50.300">
    <property type="entry name" value="P-loop containing nucleotide triphosphate hydrolases"/>
    <property type="match status" value="1"/>
</dbReference>
<dbReference type="SUPFAM" id="SSF52540">
    <property type="entry name" value="P-loop containing nucleoside triphosphate hydrolases"/>
    <property type="match status" value="1"/>
</dbReference>
<keyword evidence="6 9" id="KW-0378">Hydrolase</keyword>
<evidence type="ECO:0000256" key="1">
    <source>
        <dbReference type="ARBA" id="ARBA00011043"/>
    </source>
</evidence>
<dbReference type="EC" id="3.6.-.-" evidence="6"/>
<evidence type="ECO:0000313" key="10">
    <source>
        <dbReference type="Proteomes" id="UP001594288"/>
    </source>
</evidence>
<comment type="subunit">
    <text evidence="6">Homodimer. Heterotetramer of two MnmE and two MnmG subunits.</text>
</comment>
<dbReference type="PROSITE" id="PS51709">
    <property type="entry name" value="G_TRME"/>
    <property type="match status" value="1"/>
</dbReference>
<dbReference type="Pfam" id="PF01926">
    <property type="entry name" value="MMR_HSR1"/>
    <property type="match status" value="1"/>
</dbReference>
<accession>A0ABV6YNI7</accession>
<sequence>MTEDTIAALATAPGEGAISCIRMSGPEALSVCDKIFKGKHTPSTARDRSVLLGDINDGDGNAIDQVLLTIMRGPKSLTGENIVEITCHGGYIAPGLVLRRLVEMGIRPADPGEFTRRAFLNGKMDLAQAEAVCEVVRSSSEKAHRVALRQLKGDLSRRLEGVENQLLDLLTLLEANIDFPDEDIEKIEMDRVESGLGQACEDLEGLLEAHRRGQYLKDGLDMVIVGKPNVGKSSIFNRLVEKDRVIVSDQPGTTRDVVDGLVRVNGLMLRVHDTAGIRSAGNPVEQEAVRRTREAVERADLALVVIDSSVPLSREDREILVEAGAGPCLVAANKTDLPAKADIAGLDASETGAAESTGPVKISALKGWGFDELLESMKQLAYTKTGTLNYEIIVSERHAAGLTTALESLSRARRAAGDGISPEFIASDLRHALDCLGEITGRQVSTQVLDEIFSRFCIGK</sequence>
<feature type="binding site" evidence="6">
    <location>
        <position position="460"/>
    </location>
    <ligand>
        <name>(6S)-5-formyl-5,6,7,8-tetrahydrofolate</name>
        <dbReference type="ChEBI" id="CHEBI:57457"/>
    </ligand>
</feature>
<evidence type="ECO:0000256" key="4">
    <source>
        <dbReference type="ARBA" id="ARBA00022958"/>
    </source>
</evidence>
<name>A0ABV6YNI7_UNCEI</name>
<dbReference type="InterPro" id="IPR025867">
    <property type="entry name" value="MnmE_helical"/>
</dbReference>
<dbReference type="InterPro" id="IPR027368">
    <property type="entry name" value="MnmE_dom2"/>
</dbReference>
<feature type="binding site" evidence="6">
    <location>
        <begin position="248"/>
        <end position="254"/>
    </location>
    <ligand>
        <name>GTP</name>
        <dbReference type="ChEBI" id="CHEBI:37565"/>
    </ligand>
</feature>
<keyword evidence="10" id="KW-1185">Reference proteome</keyword>
<dbReference type="HAMAP" id="MF_00379">
    <property type="entry name" value="GTPase_MnmE"/>
    <property type="match status" value="1"/>
</dbReference>
<feature type="binding site" evidence="6">
    <location>
        <begin position="273"/>
        <end position="276"/>
    </location>
    <ligand>
        <name>GTP</name>
        <dbReference type="ChEBI" id="CHEBI:37565"/>
    </ligand>
</feature>
<keyword evidence="6" id="KW-0963">Cytoplasm</keyword>
<keyword evidence="3 6" id="KW-0547">Nucleotide-binding</keyword>
<dbReference type="NCBIfam" id="TIGR00450">
    <property type="entry name" value="mnmE_trmE_thdF"/>
    <property type="match status" value="1"/>
</dbReference>
<evidence type="ECO:0000256" key="6">
    <source>
        <dbReference type="HAMAP-Rule" id="MF_00379"/>
    </source>
</evidence>
<feature type="binding site" evidence="6">
    <location>
        <position position="22"/>
    </location>
    <ligand>
        <name>(6S)-5-formyl-5,6,7,8-tetrahydrofolate</name>
        <dbReference type="ChEBI" id="CHEBI:57457"/>
    </ligand>
</feature>
<dbReference type="InterPro" id="IPR018948">
    <property type="entry name" value="GTP-bd_TrmE_N"/>
</dbReference>
<dbReference type="NCBIfam" id="TIGR00231">
    <property type="entry name" value="small_GTP"/>
    <property type="match status" value="1"/>
</dbReference>
<organism evidence="9 10">
    <name type="scientific">Eiseniibacteriota bacterium</name>
    <dbReference type="NCBI Taxonomy" id="2212470"/>
    <lineage>
        <taxon>Bacteria</taxon>
        <taxon>Candidatus Eiseniibacteriota</taxon>
    </lineage>
</organism>
<dbReference type="InterPro" id="IPR027266">
    <property type="entry name" value="TrmE/GcvT-like"/>
</dbReference>
<comment type="caution">
    <text evidence="6">Lacks conserved residue(s) required for the propagation of feature annotation.</text>
</comment>
<comment type="function">
    <text evidence="6">Exhibits a very high intrinsic GTPase hydrolysis rate. Involved in the addition of a carboxymethylaminomethyl (cmnm) group at the wobble position (U34) of certain tRNAs, forming tRNA-cmnm(5)s(2)U34.</text>
</comment>
<feature type="binding site" evidence="6">
    <location>
        <position position="84"/>
    </location>
    <ligand>
        <name>(6S)-5-formyl-5,6,7,8-tetrahydrofolate</name>
        <dbReference type="ChEBI" id="CHEBI:57457"/>
    </ligand>
</feature>
<dbReference type="PRINTS" id="PR00326">
    <property type="entry name" value="GTP1OBG"/>
</dbReference>
<dbReference type="PANTHER" id="PTHR42714:SF2">
    <property type="entry name" value="TRNA MODIFICATION GTPASE GTPBP3, MITOCHONDRIAL"/>
    <property type="match status" value="1"/>
</dbReference>